<feature type="region of interest" description="Disordered" evidence="1">
    <location>
        <begin position="29"/>
        <end position="94"/>
    </location>
</feature>
<protein>
    <submittedName>
        <fullName evidence="2">Replicase</fullName>
    </submittedName>
</protein>
<reference evidence="2" key="1">
    <citation type="submission" date="2016-12" db="EMBL/GenBank/DDBJ databases">
        <title>Multiple viral infections in Agaricus bisporus - Characterisation of 18 unique RNA viruses and 8 ORFans identified by deep sequencing.</title>
        <authorList>
            <person name="Deakin G."/>
            <person name="Dobbs E."/>
            <person name="Jones I.M."/>
            <person name="Grogan H.M."/>
            <person name="Burton K.S."/>
        </authorList>
    </citation>
    <scope>NUCLEOTIDE SEQUENCE</scope>
    <source>
        <strain evidence="2">AbV14-003</strain>
    </source>
</reference>
<name>A0A1Q1N6J8_9VIRU</name>
<evidence type="ECO:0000313" key="2">
    <source>
        <dbReference type="EMBL" id="AQM49944.1"/>
    </source>
</evidence>
<proteinExistence type="predicted"/>
<evidence type="ECO:0000256" key="1">
    <source>
        <dbReference type="SAM" id="MobiDB-lite"/>
    </source>
</evidence>
<organism evidence="2">
    <name type="scientific">Agaricus bisporus virus 14</name>
    <dbReference type="NCBI Taxonomy" id="1945744"/>
    <lineage>
        <taxon>Viruses</taxon>
    </lineage>
</organism>
<sequence length="929" mass="105199">MKLSRVHFHSGLKTFVGSLDRQLRTRKRRALQHDDLKQKTSTAPIRTWTPRFSIPSNLPSTSIRLPSPPSDPSSSDSSRFDSTRSPSPNASMDNHAAVHESDNLIPSSEESRLVLEYKLSGILRKVIVGYELGFPFPSPPNYAPSPSPPTLLYRLCKLPAELFNLILRMKDEETTPEQRFYESMIDRVLIQSDIAPSADADKRTNGFEEVAAKKSQLASTIPYRSDPLYPSDFRRANERVHDIGRAIETAYFHWQRVEDTSALDVRLDSLLKSRQHFLDISFDIFAQMIGAKDPNYEGLVTFNKKEADRALEQAIGSISKSNDQPEVFVYPGCIPLDFNDDIDAARGFSLYLGRKGYSNVDPRASREETEAFAERVGTPLIPPSDPQYAPSKTNALILLRRVCEVMFKPHAPTHYYERPPNSGKSCLEVPLSKGGKRSAIYQRKCVNGDINHVRADTILSAGKFRTITVSSAYYSKYSWLNGYMFSRLRKCKWMVSGKTVDAWVESIGDMDGEWFCSGDGKACTDYFDSDYCDVVLNYLAKTFDLSLEELQSFTTHAVIEVNGRFILQQRGQLMGSDFSFPILCLLSLFAHLIGEDLVDIWIERPDRELYLTVLDYHGCGVNGDDIVSWGDSSSPSRWLRGFNVIGGVANSAKSPVSREYFTINSQLWRRAKNESRPHKIGAILPAMLLGICGKAHLAPDESWADLLSSPLLTPESIKRSQIDLVLLPDLPRSLGGLGTDFSPISSKLLKRRYLWALASRKRNWHSLVDFSSDHVDVSLGRVSVCSDHKERSKIPPVSGWIRTSEKKRLAEEAFGSPRGLFWTDPDGKSSSPFWIRRWVYHKSQQYCDLKFIHELMIREHQGWSHVRSVHPYATEVQDPKPAKPAFYLLEPRSVQEEVKSFVERETFKKRLGENPRRGRFNSVLTLPST</sequence>
<accession>A0A1Q1N6J8</accession>
<dbReference type="EMBL" id="KY357499">
    <property type="protein sequence ID" value="AQM49944.1"/>
    <property type="molecule type" value="Genomic_RNA"/>
</dbReference>